<dbReference type="OrthoDB" id="5966559at2759"/>
<dbReference type="Proteomes" id="UP000275408">
    <property type="component" value="Unassembled WGS sequence"/>
</dbReference>
<reference evidence="1 2" key="1">
    <citation type="journal article" date="2018" name="Sci. Rep.">
        <title>Comparative analysis of the Pocillopora damicornis genome highlights role of immune system in coral evolution.</title>
        <authorList>
            <person name="Cunning R."/>
            <person name="Bay R.A."/>
            <person name="Gillette P."/>
            <person name="Baker A.C."/>
            <person name="Traylor-Knowles N."/>
        </authorList>
    </citation>
    <scope>NUCLEOTIDE SEQUENCE [LARGE SCALE GENOMIC DNA]</scope>
    <source>
        <strain evidence="1">RSMAS</strain>
        <tissue evidence="1">Whole animal</tissue>
    </source>
</reference>
<evidence type="ECO:0000313" key="2">
    <source>
        <dbReference type="Proteomes" id="UP000275408"/>
    </source>
</evidence>
<organism evidence="1 2">
    <name type="scientific">Pocillopora damicornis</name>
    <name type="common">Cauliflower coral</name>
    <name type="synonym">Millepora damicornis</name>
    <dbReference type="NCBI Taxonomy" id="46731"/>
    <lineage>
        <taxon>Eukaryota</taxon>
        <taxon>Metazoa</taxon>
        <taxon>Cnidaria</taxon>
        <taxon>Anthozoa</taxon>
        <taxon>Hexacorallia</taxon>
        <taxon>Scleractinia</taxon>
        <taxon>Astrocoeniina</taxon>
        <taxon>Pocilloporidae</taxon>
        <taxon>Pocillopora</taxon>
    </lineage>
</organism>
<protein>
    <recommendedName>
        <fullName evidence="3">Mitochondria-eating protein C-terminal domain-containing protein</fullName>
    </recommendedName>
</protein>
<sequence length="257" mass="29301">MKSRALNGLLLSCRVAALSERRVKQNQSKVEDTLSENRQSKVEEDFANFFDETRMDALEKMQTSCSFKEQLEVDVYCPRLLCLVFEAAYETMEEARGAIFELGKEVTKGFIQLAPKEIKSMTSYKRTGISKTSITYPVCLGRQESQYPVEAVDALMMILKETAPNCNLDCLVEVCCPVHSIFVRKKLQQCALQEVFGKKRSRFLYYDSLIPIRSVKGTPDQHQEEEIACYLWPGLFDGEGRCIRKGEVLCKIKGNTE</sequence>
<accession>A0A3M6T5I6</accession>
<evidence type="ECO:0008006" key="3">
    <source>
        <dbReference type="Google" id="ProtNLM"/>
    </source>
</evidence>
<proteinExistence type="predicted"/>
<name>A0A3M6T5I6_POCDA</name>
<dbReference type="AlphaFoldDB" id="A0A3M6T5I6"/>
<dbReference type="EMBL" id="RCHS01004290">
    <property type="protein sequence ID" value="RMX36569.1"/>
    <property type="molecule type" value="Genomic_DNA"/>
</dbReference>
<gene>
    <name evidence="1" type="ORF">pdam_00017173</name>
</gene>
<comment type="caution">
    <text evidence="1">The sequence shown here is derived from an EMBL/GenBank/DDBJ whole genome shotgun (WGS) entry which is preliminary data.</text>
</comment>
<evidence type="ECO:0000313" key="1">
    <source>
        <dbReference type="EMBL" id="RMX36569.1"/>
    </source>
</evidence>
<keyword evidence="2" id="KW-1185">Reference proteome</keyword>